<name>A0A6J4CW46_9HELI</name>
<organism evidence="3 4">
    <name type="scientific">Helicobacter suis</name>
    <dbReference type="NCBI Taxonomy" id="104628"/>
    <lineage>
        <taxon>Bacteria</taxon>
        <taxon>Pseudomonadati</taxon>
        <taxon>Campylobacterota</taxon>
        <taxon>Epsilonproteobacteria</taxon>
        <taxon>Campylobacterales</taxon>
        <taxon>Helicobacteraceae</taxon>
        <taxon>Helicobacter</taxon>
    </lineage>
</organism>
<proteinExistence type="predicted"/>
<evidence type="ECO:0000256" key="2">
    <source>
        <dbReference type="ARBA" id="ARBA00022679"/>
    </source>
</evidence>
<dbReference type="GO" id="GO:0009244">
    <property type="term" value="P:lipopolysaccharide core region biosynthetic process"/>
    <property type="evidence" value="ECO:0007669"/>
    <property type="project" value="TreeGrafter"/>
</dbReference>
<dbReference type="InterPro" id="IPR051199">
    <property type="entry name" value="LPS_LOS_Heptosyltrfase"/>
</dbReference>
<keyword evidence="2" id="KW-0808">Transferase</keyword>
<evidence type="ECO:0000256" key="1">
    <source>
        <dbReference type="ARBA" id="ARBA00022676"/>
    </source>
</evidence>
<evidence type="ECO:0000313" key="3">
    <source>
        <dbReference type="EMBL" id="BCD69707.1"/>
    </source>
</evidence>
<reference evidence="3 4" key="1">
    <citation type="submission" date="2019-06" db="EMBL/GenBank/DDBJ databases">
        <title>Complete genome sequence of Helicobacter suis SNTW101c.</title>
        <authorList>
            <person name="Rimbara E."/>
            <person name="Suzuki M."/>
            <person name="Matsui H."/>
            <person name="Nakamura M."/>
            <person name="Mori S."/>
            <person name="Shibayama K."/>
        </authorList>
    </citation>
    <scope>NUCLEOTIDE SEQUENCE [LARGE SCALE GENOMIC DNA]</scope>
    <source>
        <strain evidence="3 4">SNTW101c</strain>
    </source>
</reference>
<dbReference type="PANTHER" id="PTHR30160">
    <property type="entry name" value="TETRAACYLDISACCHARIDE 4'-KINASE-RELATED"/>
    <property type="match status" value="1"/>
</dbReference>
<dbReference type="Gene3D" id="3.40.50.2000">
    <property type="entry name" value="Glycogen Phosphorylase B"/>
    <property type="match status" value="2"/>
</dbReference>
<sequence>MTRKRRTLPSCKTLLVIRLDNLGDYCLFRNFLQPLRETYADYEITLVCNAAYYEIVQACDAAYLDHIIPVDISRWYSYIHGFFYHLKILYQLSCKSYTTILVPLRRRSIWADDYLARFLPASHKICTQEVHLPHDPYNMFNDPTFYTTMIDTSFAPLFEFDRNKYVFSQLLGKPLTEITYHLDLSSLPKDFSLPCPEKYGVFVLGASSPRRKWALTSWIQLAQKIDPSFKVVLCGTAGEVLEGTKIERSCPRVLNLVRKTSLLELVHVLSRASFIVSTESGVPHLAMALGLGPVFVISNGNGLGYFVPYPQHLTNTDYHVIYHPEIEALLQTPHGFGRCMEAYKDNRLDLRISHPEFAKRVAEKMFPDFVKDI</sequence>
<dbReference type="AlphaFoldDB" id="A0A6J4CW46"/>
<accession>A0A6J4CW46</accession>
<dbReference type="GO" id="GO:0008713">
    <property type="term" value="F:ADP-heptose-lipopolysaccharide heptosyltransferase activity"/>
    <property type="evidence" value="ECO:0007669"/>
    <property type="project" value="TreeGrafter"/>
</dbReference>
<dbReference type="GO" id="GO:0005829">
    <property type="term" value="C:cytosol"/>
    <property type="evidence" value="ECO:0007669"/>
    <property type="project" value="TreeGrafter"/>
</dbReference>
<keyword evidence="1" id="KW-0328">Glycosyltransferase</keyword>
<protein>
    <submittedName>
        <fullName evidence="3">Uncharacterized protein</fullName>
    </submittedName>
</protein>
<dbReference type="Pfam" id="PF01075">
    <property type="entry name" value="Glyco_transf_9"/>
    <property type="match status" value="1"/>
</dbReference>
<dbReference type="RefSeq" id="WP_064430255.1">
    <property type="nucleotide sequence ID" value="NZ_AP019774.1"/>
</dbReference>
<dbReference type="CDD" id="cd03789">
    <property type="entry name" value="GT9_LPS_heptosyltransferase"/>
    <property type="match status" value="1"/>
</dbReference>
<gene>
    <name evidence="3" type="ORF">SNTW_03520</name>
</gene>
<dbReference type="PANTHER" id="PTHR30160:SF1">
    <property type="entry name" value="LIPOPOLYSACCHARIDE 1,2-N-ACETYLGLUCOSAMINETRANSFERASE-RELATED"/>
    <property type="match status" value="1"/>
</dbReference>
<dbReference type="InterPro" id="IPR002201">
    <property type="entry name" value="Glyco_trans_9"/>
</dbReference>
<dbReference type="Proteomes" id="UP000317935">
    <property type="component" value="Chromosome"/>
</dbReference>
<dbReference type="EMBL" id="AP019774">
    <property type="protein sequence ID" value="BCD69707.1"/>
    <property type="molecule type" value="Genomic_DNA"/>
</dbReference>
<evidence type="ECO:0000313" key="4">
    <source>
        <dbReference type="Proteomes" id="UP000317935"/>
    </source>
</evidence>
<dbReference type="SUPFAM" id="SSF53756">
    <property type="entry name" value="UDP-Glycosyltransferase/glycogen phosphorylase"/>
    <property type="match status" value="1"/>
</dbReference>